<organism evidence="2 3">
    <name type="scientific">Marchantia polymorpha subsp. ruderalis</name>
    <dbReference type="NCBI Taxonomy" id="1480154"/>
    <lineage>
        <taxon>Eukaryota</taxon>
        <taxon>Viridiplantae</taxon>
        <taxon>Streptophyta</taxon>
        <taxon>Embryophyta</taxon>
        <taxon>Marchantiophyta</taxon>
        <taxon>Marchantiopsida</taxon>
        <taxon>Marchantiidae</taxon>
        <taxon>Marchantiales</taxon>
        <taxon>Marchantiaceae</taxon>
        <taxon>Marchantia</taxon>
    </lineage>
</organism>
<dbReference type="EMBL" id="LVLJ01000698">
    <property type="protein sequence ID" value="OAE32932.1"/>
    <property type="molecule type" value="Genomic_DNA"/>
</dbReference>
<dbReference type="Proteomes" id="UP000077202">
    <property type="component" value="Unassembled WGS sequence"/>
</dbReference>
<evidence type="ECO:0000313" key="2">
    <source>
        <dbReference type="EMBL" id="OAE32932.1"/>
    </source>
</evidence>
<name>A0A176WKT7_MARPO</name>
<comment type="caution">
    <text evidence="2">The sequence shown here is derived from an EMBL/GenBank/DDBJ whole genome shotgun (WGS) entry which is preliminary data.</text>
</comment>
<feature type="compositionally biased region" description="Polar residues" evidence="1">
    <location>
        <begin position="35"/>
        <end position="48"/>
    </location>
</feature>
<gene>
    <name evidence="2" type="ORF">AXG93_673s1090</name>
</gene>
<proteinExistence type="predicted"/>
<reference evidence="2" key="1">
    <citation type="submission" date="2016-03" db="EMBL/GenBank/DDBJ databases">
        <title>Mechanisms controlling the formation of the plant cell surface in tip-growing cells are functionally conserved among land plants.</title>
        <authorList>
            <person name="Honkanen S."/>
            <person name="Jones V.A."/>
            <person name="Morieri G."/>
            <person name="Champion C."/>
            <person name="Hetherington A.J."/>
            <person name="Kelly S."/>
            <person name="Saint-Marcoux D."/>
            <person name="Proust H."/>
            <person name="Prescott H."/>
            <person name="Dolan L."/>
        </authorList>
    </citation>
    <scope>NUCLEOTIDE SEQUENCE [LARGE SCALE GENOMIC DNA]</scope>
    <source>
        <tissue evidence="2">Whole gametophyte</tissue>
    </source>
</reference>
<feature type="region of interest" description="Disordered" evidence="1">
    <location>
        <begin position="20"/>
        <end position="49"/>
    </location>
</feature>
<evidence type="ECO:0000256" key="1">
    <source>
        <dbReference type="SAM" id="MobiDB-lite"/>
    </source>
</evidence>
<evidence type="ECO:0000313" key="3">
    <source>
        <dbReference type="Proteomes" id="UP000077202"/>
    </source>
</evidence>
<protein>
    <submittedName>
        <fullName evidence="2">Uncharacterized protein</fullName>
    </submittedName>
</protein>
<sequence>MDPHAPAVDYSQAFARARASQLGSMPPLEDKNEESFNQSTDSNSNDHVQNVDGLPMVVFGFGGWMQMDECPSVLTSISADLIRVSRGPDDEDLIIEIFQNYGKKLKITMW</sequence>
<keyword evidence="3" id="KW-1185">Reference proteome</keyword>
<accession>A0A176WKT7</accession>
<dbReference type="AlphaFoldDB" id="A0A176WKT7"/>